<dbReference type="Gene3D" id="2.40.240.10">
    <property type="entry name" value="Ribosomal Protein L25, Chain P"/>
    <property type="match status" value="1"/>
</dbReference>
<dbReference type="PANTHER" id="PTHR43097:SF5">
    <property type="entry name" value="GLUTAMATE--TRNA LIGASE"/>
    <property type="match status" value="1"/>
</dbReference>
<dbReference type="GO" id="GO:0004819">
    <property type="term" value="F:glutamine-tRNA ligase activity"/>
    <property type="evidence" value="ECO:0007669"/>
    <property type="project" value="TreeGrafter"/>
</dbReference>
<dbReference type="InterPro" id="IPR020056">
    <property type="entry name" value="Rbsml_bL25/Gln-tRNA_synth_N"/>
</dbReference>
<proteinExistence type="predicted"/>
<dbReference type="Pfam" id="PF03950">
    <property type="entry name" value="tRNA-synt_1c_C"/>
    <property type="match status" value="1"/>
</dbReference>
<dbReference type="GO" id="GO:0005829">
    <property type="term" value="C:cytosol"/>
    <property type="evidence" value="ECO:0007669"/>
    <property type="project" value="TreeGrafter"/>
</dbReference>
<dbReference type="InterPro" id="IPR050132">
    <property type="entry name" value="Gln/Glu-tRNA_Ligase"/>
</dbReference>
<keyword evidence="1" id="KW-0648">Protein biosynthesis</keyword>
<evidence type="ECO:0000256" key="2">
    <source>
        <dbReference type="ARBA" id="ARBA00035479"/>
    </source>
</evidence>
<dbReference type="EMBL" id="CP157895">
    <property type="protein sequence ID" value="XBT18505.1"/>
    <property type="molecule type" value="Genomic_DNA"/>
</dbReference>
<gene>
    <name evidence="4" type="ORF">ABNO82_01085</name>
</gene>
<accession>A0AAU7QUB8</accession>
<dbReference type="PANTHER" id="PTHR43097">
    <property type="entry name" value="GLUTAMINE-TRNA LIGASE"/>
    <property type="match status" value="1"/>
</dbReference>
<dbReference type="InterPro" id="IPR011035">
    <property type="entry name" value="Ribosomal_bL25/Gln-tRNA_synth"/>
</dbReference>
<dbReference type="GO" id="GO:0005524">
    <property type="term" value="F:ATP binding"/>
    <property type="evidence" value="ECO:0007669"/>
    <property type="project" value="InterPro"/>
</dbReference>
<dbReference type="AlphaFoldDB" id="A0AAU7QUB8"/>
<evidence type="ECO:0000259" key="3">
    <source>
        <dbReference type="Pfam" id="PF03950"/>
    </source>
</evidence>
<dbReference type="InterPro" id="IPR020059">
    <property type="entry name" value="Glu/Gln-tRNA-synth_Ib_codon-bd"/>
</dbReference>
<organism evidence="4">
    <name type="scientific">Candidatus Shikimatogenerans sp. Tder</name>
    <dbReference type="NCBI Taxonomy" id="3158566"/>
    <lineage>
        <taxon>Bacteria</taxon>
        <taxon>Pseudomonadati</taxon>
        <taxon>Bacteroidota</taxon>
        <taxon>Flavobacteriia</taxon>
        <taxon>Flavobacteriales</taxon>
        <taxon>Candidatus Shikimatogenerans</taxon>
    </lineage>
</organism>
<dbReference type="SUPFAM" id="SSF50715">
    <property type="entry name" value="Ribosomal protein L25-like"/>
    <property type="match status" value="1"/>
</dbReference>
<protein>
    <recommendedName>
        <fullName evidence="2">50S ribosomal protein L25</fullName>
    </recommendedName>
</protein>
<evidence type="ECO:0000313" key="4">
    <source>
        <dbReference type="EMBL" id="XBT18505.1"/>
    </source>
</evidence>
<reference evidence="4" key="1">
    <citation type="submission" date="2024-06" db="EMBL/GenBank/DDBJ databases">
        <title>Diversity, functionality, and evolutionary history of bacterial symbionts in false click beetles (Coleoptera, Throscidae).</title>
        <authorList>
            <person name="Wierz J.C."/>
            <person name="Malm H."/>
            <person name="Kaltenpoth M."/>
            <person name="Engl T."/>
        </authorList>
    </citation>
    <scope>NUCLEOTIDE SEQUENCE</scope>
    <source>
        <strain evidence="4">Tder</strain>
    </source>
</reference>
<name>A0AAU7QUB8_9FLAO</name>
<feature type="domain" description="Glutamyl/glutaminyl-tRNA synthetase class Ib anti-codon binding" evidence="3">
    <location>
        <begin position="23"/>
        <end position="118"/>
    </location>
</feature>
<evidence type="ECO:0000256" key="1">
    <source>
        <dbReference type="ARBA" id="ARBA00022917"/>
    </source>
</evidence>
<sequence>MNINLNLLNNLFKKNIDNKTIIIMTIINPIKIILLNINNQNYIKYNIFFLKKKKKNIKIYFKNKIYISFKDFSFKKKKNYYGLFFNKYIRLKNLGIIKIIKIKYNFILKKINKIYCNLYKNINKKYKIKSTLQWVSDINKYKIVCYYINNKMFIKKNIENININNIHNYFNKKSLKKKIFYTNYNKFENKIYQFQRIGYYYYNKKKNIFYKIFNFKKKIKKLKK</sequence>
<dbReference type="GO" id="GO:0006425">
    <property type="term" value="P:glutaminyl-tRNA aminoacylation"/>
    <property type="evidence" value="ECO:0007669"/>
    <property type="project" value="TreeGrafter"/>
</dbReference>